<proteinExistence type="predicted"/>
<dbReference type="RefSeq" id="WP_046434000.1">
    <property type="nucleotide sequence ID" value="NZ_JAOTGY010000026.1"/>
</dbReference>
<name>A0A9X3W6R7_LACAM</name>
<dbReference type="Proteomes" id="UP001141981">
    <property type="component" value="Unassembled WGS sequence"/>
</dbReference>
<sequence>MKRKIITVVLSILAAISFITIFNNGLNNKKVEATRLHRYTIPARYRGHWQNKKHKWQWINITKHTICGEYLSKHPMTTYHGSNALNMRMKPSTHYYLAWRGGKNLWFCCPGGEESNVYRSGSKLKFRVDTWTMTLQRR</sequence>
<evidence type="ECO:0000313" key="1">
    <source>
        <dbReference type="EMBL" id="MDB6258907.1"/>
    </source>
</evidence>
<protein>
    <submittedName>
        <fullName evidence="1">Uncharacterized protein</fullName>
    </submittedName>
</protein>
<gene>
    <name evidence="1" type="ORF">ODU72_09610</name>
</gene>
<reference evidence="1" key="2">
    <citation type="submission" date="2022-10" db="EMBL/GenBank/DDBJ databases">
        <authorList>
            <person name="Kostovova I."/>
            <person name="Moravkova M."/>
            <person name="Pechar R."/>
        </authorList>
    </citation>
    <scope>NUCLEOTIDE SEQUENCE</scope>
    <source>
        <strain evidence="1">M490A</strain>
    </source>
</reference>
<organism evidence="1 2">
    <name type="scientific">Lactobacillus amylovorus</name>
    <dbReference type="NCBI Taxonomy" id="1604"/>
    <lineage>
        <taxon>Bacteria</taxon>
        <taxon>Bacillati</taxon>
        <taxon>Bacillota</taxon>
        <taxon>Bacilli</taxon>
        <taxon>Lactobacillales</taxon>
        <taxon>Lactobacillaceae</taxon>
        <taxon>Lactobacillus</taxon>
    </lineage>
</organism>
<dbReference type="AlphaFoldDB" id="A0A9X3W6R7"/>
<accession>A0A9X3W6R7</accession>
<comment type="caution">
    <text evidence="1">The sequence shown here is derived from an EMBL/GenBank/DDBJ whole genome shotgun (WGS) entry which is preliminary data.</text>
</comment>
<evidence type="ECO:0000313" key="2">
    <source>
        <dbReference type="Proteomes" id="UP001141981"/>
    </source>
</evidence>
<reference evidence="1" key="1">
    <citation type="journal article" date="2022" name="Microorganisms">
        <title>Antibiotic Susceptibility, Resistance Gene Determinants and Corresponding Genomic Regions in Lactobacillus amylovorus Isolates Derived from Wild Boars and Domestic Pigs.</title>
        <authorList>
            <person name="Moravkova M."/>
            <person name="Kostovova I."/>
            <person name="Kavanova K."/>
            <person name="Pechar R."/>
            <person name="Stanek S."/>
            <person name="Brychta A."/>
            <person name="Zeman M."/>
            <person name="Kubasova T."/>
        </authorList>
    </citation>
    <scope>NUCLEOTIDE SEQUENCE</scope>
    <source>
        <strain evidence="1">M490A</strain>
    </source>
</reference>
<dbReference type="EMBL" id="JAOTGY010000026">
    <property type="protein sequence ID" value="MDB6258907.1"/>
    <property type="molecule type" value="Genomic_DNA"/>
</dbReference>